<dbReference type="CDD" id="cd06124">
    <property type="entry name" value="cupin_NimR-like_N"/>
    <property type="match status" value="1"/>
</dbReference>
<dbReference type="SMART" id="SM00342">
    <property type="entry name" value="HTH_ARAC"/>
    <property type="match status" value="1"/>
</dbReference>
<dbReference type="InterPro" id="IPR011051">
    <property type="entry name" value="RmlC_Cupin_sf"/>
</dbReference>
<dbReference type="Gene3D" id="2.60.120.10">
    <property type="entry name" value="Jelly Rolls"/>
    <property type="match status" value="1"/>
</dbReference>
<dbReference type="InterPro" id="IPR018060">
    <property type="entry name" value="HTH_AraC"/>
</dbReference>
<sequence length="267" mass="28542">MSPNGHRRTPAPPSGDAESMVISAPAGPTAMVFGAGALPAGLWFDEHAHPQHQIAWATRGVITVEIGDGRWVLPPTRALWIPGGMRHRTGTSEGAMMSGIYLEPDRTPVAFPAPTMLRVSTLLHELFGHLTAATTTAGQRQRAEAVIFDLLQPVDVIPVGARMPEDARARRVADALLADPADPRTLEQFAPYAAASPRTLARAFLAETGITFGHWRTQIRLAASLPLLADGLPVARIAARVGYATPSAYVAAFHREVGVAPGRYFAR</sequence>
<evidence type="ECO:0000256" key="2">
    <source>
        <dbReference type="ARBA" id="ARBA00023015"/>
    </source>
</evidence>
<feature type="domain" description="HTH araC/xylS-type" evidence="8">
    <location>
        <begin position="170"/>
        <end position="267"/>
    </location>
</feature>
<evidence type="ECO:0000256" key="7">
    <source>
        <dbReference type="SAM" id="MobiDB-lite"/>
    </source>
</evidence>
<proteinExistence type="predicted"/>
<keyword evidence="1" id="KW-0678">Repressor</keyword>
<keyword evidence="3" id="KW-0238">DNA-binding</keyword>
<protein>
    <recommendedName>
        <fullName evidence="5">HTH-type transcriptional regulator RipA</fullName>
    </recommendedName>
    <alternativeName>
        <fullName evidence="6">Repressor of iron proteins A</fullName>
    </alternativeName>
</protein>
<dbReference type="FunFam" id="1.10.10.60:FF:000132">
    <property type="entry name" value="AraC family transcriptional regulator"/>
    <property type="match status" value="1"/>
</dbReference>
<dbReference type="InterPro" id="IPR009057">
    <property type="entry name" value="Homeodomain-like_sf"/>
</dbReference>
<dbReference type="RefSeq" id="WP_181580602.1">
    <property type="nucleotide sequence ID" value="NZ_CP059399.1"/>
</dbReference>
<dbReference type="Pfam" id="PF02311">
    <property type="entry name" value="AraC_binding"/>
    <property type="match status" value="1"/>
</dbReference>
<dbReference type="GO" id="GO:0003700">
    <property type="term" value="F:DNA-binding transcription factor activity"/>
    <property type="evidence" value="ECO:0007669"/>
    <property type="project" value="InterPro"/>
</dbReference>
<dbReference type="Gene3D" id="1.10.10.60">
    <property type="entry name" value="Homeodomain-like"/>
    <property type="match status" value="1"/>
</dbReference>
<dbReference type="AlphaFoldDB" id="A0A7D6ZB10"/>
<dbReference type="SUPFAM" id="SSF51182">
    <property type="entry name" value="RmlC-like cupins"/>
    <property type="match status" value="1"/>
</dbReference>
<keyword evidence="10" id="KW-1185">Reference proteome</keyword>
<dbReference type="InterPro" id="IPR014710">
    <property type="entry name" value="RmlC-like_jellyroll"/>
</dbReference>
<evidence type="ECO:0000256" key="3">
    <source>
        <dbReference type="ARBA" id="ARBA00023125"/>
    </source>
</evidence>
<keyword evidence="4" id="KW-0804">Transcription</keyword>
<reference evidence="9 10" key="1">
    <citation type="submission" date="2020-07" db="EMBL/GenBank/DDBJ databases">
        <authorList>
            <person name="Zhuang K."/>
            <person name="Ran Y."/>
        </authorList>
    </citation>
    <scope>NUCLEOTIDE SEQUENCE [LARGE SCALE GENOMIC DNA]</scope>
    <source>
        <strain evidence="9 10">WCH-YHL-001</strain>
    </source>
</reference>
<evidence type="ECO:0000256" key="1">
    <source>
        <dbReference type="ARBA" id="ARBA00022491"/>
    </source>
</evidence>
<dbReference type="KEGG" id="nhu:H0264_29650"/>
<evidence type="ECO:0000313" key="10">
    <source>
        <dbReference type="Proteomes" id="UP000515512"/>
    </source>
</evidence>
<dbReference type="Proteomes" id="UP000515512">
    <property type="component" value="Chromosome"/>
</dbReference>
<dbReference type="PROSITE" id="PS01124">
    <property type="entry name" value="HTH_ARAC_FAMILY_2"/>
    <property type="match status" value="1"/>
</dbReference>
<feature type="region of interest" description="Disordered" evidence="7">
    <location>
        <begin position="1"/>
        <end position="21"/>
    </location>
</feature>
<dbReference type="Pfam" id="PF12833">
    <property type="entry name" value="HTH_18"/>
    <property type="match status" value="1"/>
</dbReference>
<evidence type="ECO:0000313" key="9">
    <source>
        <dbReference type="EMBL" id="QLY29398.1"/>
    </source>
</evidence>
<accession>A0A7D6ZB10</accession>
<evidence type="ECO:0000256" key="4">
    <source>
        <dbReference type="ARBA" id="ARBA00023163"/>
    </source>
</evidence>
<keyword evidence="2" id="KW-0805">Transcription regulation</keyword>
<evidence type="ECO:0000256" key="5">
    <source>
        <dbReference type="ARBA" id="ARBA00074140"/>
    </source>
</evidence>
<dbReference type="PANTHER" id="PTHR11019">
    <property type="entry name" value="HTH-TYPE TRANSCRIPTIONAL REGULATOR NIMR"/>
    <property type="match status" value="1"/>
</dbReference>
<evidence type="ECO:0000256" key="6">
    <source>
        <dbReference type="ARBA" id="ARBA00079449"/>
    </source>
</evidence>
<dbReference type="InterPro" id="IPR003313">
    <property type="entry name" value="AraC-bd"/>
</dbReference>
<dbReference type="SUPFAM" id="SSF46689">
    <property type="entry name" value="Homeodomain-like"/>
    <property type="match status" value="1"/>
</dbReference>
<organism evidence="9 10">
    <name type="scientific">Nocardia huaxiensis</name>
    <dbReference type="NCBI Taxonomy" id="2755382"/>
    <lineage>
        <taxon>Bacteria</taxon>
        <taxon>Bacillati</taxon>
        <taxon>Actinomycetota</taxon>
        <taxon>Actinomycetes</taxon>
        <taxon>Mycobacteriales</taxon>
        <taxon>Nocardiaceae</taxon>
        <taxon>Nocardia</taxon>
    </lineage>
</organism>
<gene>
    <name evidence="9" type="ORF">H0264_29650</name>
</gene>
<evidence type="ECO:0000259" key="8">
    <source>
        <dbReference type="PROSITE" id="PS01124"/>
    </source>
</evidence>
<name>A0A7D6ZB10_9NOCA</name>
<dbReference type="EMBL" id="CP059399">
    <property type="protein sequence ID" value="QLY29398.1"/>
    <property type="molecule type" value="Genomic_DNA"/>
</dbReference>
<dbReference type="GO" id="GO:0043565">
    <property type="term" value="F:sequence-specific DNA binding"/>
    <property type="evidence" value="ECO:0007669"/>
    <property type="project" value="InterPro"/>
</dbReference>
<dbReference type="PANTHER" id="PTHR11019:SF199">
    <property type="entry name" value="HTH-TYPE TRANSCRIPTIONAL REGULATOR NIMR"/>
    <property type="match status" value="1"/>
</dbReference>